<gene>
    <name evidence="2" type="ORF">CONPUDRAFT_71236</name>
</gene>
<dbReference type="AlphaFoldDB" id="A0A5M3MZB0"/>
<organism evidence="2 3">
    <name type="scientific">Coniophora puteana (strain RWD-64-598)</name>
    <name type="common">Brown rot fungus</name>
    <dbReference type="NCBI Taxonomy" id="741705"/>
    <lineage>
        <taxon>Eukaryota</taxon>
        <taxon>Fungi</taxon>
        <taxon>Dikarya</taxon>
        <taxon>Basidiomycota</taxon>
        <taxon>Agaricomycotina</taxon>
        <taxon>Agaricomycetes</taxon>
        <taxon>Agaricomycetidae</taxon>
        <taxon>Boletales</taxon>
        <taxon>Coniophorineae</taxon>
        <taxon>Coniophoraceae</taxon>
        <taxon>Coniophora</taxon>
    </lineage>
</organism>
<dbReference type="RefSeq" id="XP_007765442.1">
    <property type="nucleotide sequence ID" value="XM_007767252.1"/>
</dbReference>
<dbReference type="Pfam" id="PF12937">
    <property type="entry name" value="F-box-like"/>
    <property type="match status" value="1"/>
</dbReference>
<dbReference type="KEGG" id="cput:CONPUDRAFT_71236"/>
<dbReference type="EMBL" id="JH711575">
    <property type="protein sequence ID" value="EIW84469.1"/>
    <property type="molecule type" value="Genomic_DNA"/>
</dbReference>
<feature type="domain" description="F-box" evidence="1">
    <location>
        <begin position="111"/>
        <end position="180"/>
    </location>
</feature>
<protein>
    <recommendedName>
        <fullName evidence="1">F-box domain-containing protein</fullName>
    </recommendedName>
</protein>
<comment type="caution">
    <text evidence="2">The sequence shown here is derived from an EMBL/GenBank/DDBJ whole genome shotgun (WGS) entry which is preliminary data.</text>
</comment>
<evidence type="ECO:0000259" key="1">
    <source>
        <dbReference type="Pfam" id="PF12937"/>
    </source>
</evidence>
<proteinExistence type="predicted"/>
<dbReference type="OrthoDB" id="3269400at2759"/>
<dbReference type="Proteomes" id="UP000053558">
    <property type="component" value="Unassembled WGS sequence"/>
</dbReference>
<evidence type="ECO:0000313" key="2">
    <source>
        <dbReference type="EMBL" id="EIW84469.1"/>
    </source>
</evidence>
<dbReference type="GeneID" id="19208906"/>
<accession>A0A5M3MZB0</accession>
<sequence length="505" mass="57030">MAFIVEGHIKSRGCQTIVAVLSAAFDTKHSSPNLNTMFLTKSAMSTPYAHYTKTNHSVGTDEEKSGINLVISAISLMMSNMRAISATLTYLYKSLTRSHKAHLRLISPVGRIPPELLSDIFILNGTVEAARLPQHEASIPYFHHHSKVKISASGYLNVAQVSRRWRDIALGAPRLWNRVIIAPVDKNPWSFKAKPLLTTLPFPFELTKKAEGFPVFLTLDLRAASLGHDANMDYLPINPASSAVRAIDVVQPRLPSNLVELFQWLSQFDKLTHLVLDDVGIDVRSDSDDWPPAGAPSEFLDRLTHLHIRTEYVYQIESFFEIRTWSNLRSLTIDMYGDSDVSWLSMQAIFDHIPNLAELWIAEEVVEPNLSWSTIRINSDKLLLFALVVNPKWLAEDDYEMDQLFDCLTFPALTDLIVTSPLEGKVDFLWNFLIRSQCHLTSLTFTDIFDHDLANAESSLIHQAGIGLAEEFCIPSIMYDRPYMVLVRDGFRMECLSLKADSYTT</sequence>
<reference evidence="3" key="1">
    <citation type="journal article" date="2012" name="Science">
        <title>The Paleozoic origin of enzymatic lignin decomposition reconstructed from 31 fungal genomes.</title>
        <authorList>
            <person name="Floudas D."/>
            <person name="Binder M."/>
            <person name="Riley R."/>
            <person name="Barry K."/>
            <person name="Blanchette R.A."/>
            <person name="Henrissat B."/>
            <person name="Martinez A.T."/>
            <person name="Otillar R."/>
            <person name="Spatafora J.W."/>
            <person name="Yadav J.S."/>
            <person name="Aerts A."/>
            <person name="Benoit I."/>
            <person name="Boyd A."/>
            <person name="Carlson A."/>
            <person name="Copeland A."/>
            <person name="Coutinho P.M."/>
            <person name="de Vries R.P."/>
            <person name="Ferreira P."/>
            <person name="Findley K."/>
            <person name="Foster B."/>
            <person name="Gaskell J."/>
            <person name="Glotzer D."/>
            <person name="Gorecki P."/>
            <person name="Heitman J."/>
            <person name="Hesse C."/>
            <person name="Hori C."/>
            <person name="Igarashi K."/>
            <person name="Jurgens J.A."/>
            <person name="Kallen N."/>
            <person name="Kersten P."/>
            <person name="Kohler A."/>
            <person name="Kuees U."/>
            <person name="Kumar T.K.A."/>
            <person name="Kuo A."/>
            <person name="LaButti K."/>
            <person name="Larrondo L.F."/>
            <person name="Lindquist E."/>
            <person name="Ling A."/>
            <person name="Lombard V."/>
            <person name="Lucas S."/>
            <person name="Lundell T."/>
            <person name="Martin R."/>
            <person name="McLaughlin D.J."/>
            <person name="Morgenstern I."/>
            <person name="Morin E."/>
            <person name="Murat C."/>
            <person name="Nagy L.G."/>
            <person name="Nolan M."/>
            <person name="Ohm R.A."/>
            <person name="Patyshakuliyeva A."/>
            <person name="Rokas A."/>
            <person name="Ruiz-Duenas F.J."/>
            <person name="Sabat G."/>
            <person name="Salamov A."/>
            <person name="Samejima M."/>
            <person name="Schmutz J."/>
            <person name="Slot J.C."/>
            <person name="St John F."/>
            <person name="Stenlid J."/>
            <person name="Sun H."/>
            <person name="Sun S."/>
            <person name="Syed K."/>
            <person name="Tsang A."/>
            <person name="Wiebenga A."/>
            <person name="Young D."/>
            <person name="Pisabarro A."/>
            <person name="Eastwood D.C."/>
            <person name="Martin F."/>
            <person name="Cullen D."/>
            <person name="Grigoriev I.V."/>
            <person name="Hibbett D.S."/>
        </authorList>
    </citation>
    <scope>NUCLEOTIDE SEQUENCE [LARGE SCALE GENOMIC DNA]</scope>
    <source>
        <strain evidence="3">RWD-64-598 SS2</strain>
    </source>
</reference>
<keyword evidence="3" id="KW-1185">Reference proteome</keyword>
<name>A0A5M3MZB0_CONPW</name>
<dbReference type="InterPro" id="IPR001810">
    <property type="entry name" value="F-box_dom"/>
</dbReference>
<evidence type="ECO:0000313" key="3">
    <source>
        <dbReference type="Proteomes" id="UP000053558"/>
    </source>
</evidence>